<name>K9GX67_9PROT</name>
<proteinExistence type="inferred from homology"/>
<evidence type="ECO:0000313" key="3">
    <source>
        <dbReference type="EMBL" id="EKV29842.1"/>
    </source>
</evidence>
<reference evidence="3 4" key="1">
    <citation type="journal article" date="2013" name="Genome Announc.">
        <title>Draft Genome Sequence of an Alphaproteobacterium, Caenispirillum salinarum AK4(T), Isolated from a Solar Saltern.</title>
        <authorList>
            <person name="Khatri I."/>
            <person name="Singh A."/>
            <person name="Korpole S."/>
            <person name="Pinnaka A.K."/>
            <person name="Subramanian S."/>
        </authorList>
    </citation>
    <scope>NUCLEOTIDE SEQUENCE [LARGE SCALE GENOMIC DNA]</scope>
    <source>
        <strain evidence="3 4">AK4</strain>
    </source>
</reference>
<dbReference type="eggNOG" id="COG3208">
    <property type="taxonomic scope" value="Bacteria"/>
</dbReference>
<dbReference type="STRING" id="1238182.C882_0272"/>
<sequence>MNAQVRSAPRPPLRLYLLPYAGGGASIWNDFRKALPPEIEAVPLQPPGRETRAAETPLTAITDMAADVRRQMETPAPGRPYALMGYSMGALIAFELARLLRREGAPMPDMLIPCAHVAPHLKSDRPRIWDQPDDVFHREVKALGGTPDEVWDHPELVEFLMPLLRADFTACDTYAMTEEAPLDLPFLVIGAHGDVNVQRDTLLAWSCHSTRPLAQRSVPGGHFFLAEQPALLARIVSDALVPAHA</sequence>
<dbReference type="RefSeq" id="WP_009540932.1">
    <property type="nucleotide sequence ID" value="NZ_ANHY01000011.1"/>
</dbReference>
<dbReference type="InterPro" id="IPR029058">
    <property type="entry name" value="AB_hydrolase_fold"/>
</dbReference>
<evidence type="ECO:0000259" key="2">
    <source>
        <dbReference type="Pfam" id="PF00975"/>
    </source>
</evidence>
<accession>K9GX67</accession>
<dbReference type="EMBL" id="ANHY01000011">
    <property type="protein sequence ID" value="EKV29842.1"/>
    <property type="molecule type" value="Genomic_DNA"/>
</dbReference>
<dbReference type="Pfam" id="PF00975">
    <property type="entry name" value="Thioesterase"/>
    <property type="match status" value="1"/>
</dbReference>
<comment type="caution">
    <text evidence="3">The sequence shown here is derived from an EMBL/GenBank/DDBJ whole genome shotgun (WGS) entry which is preliminary data.</text>
</comment>
<dbReference type="PANTHER" id="PTHR11487">
    <property type="entry name" value="THIOESTERASE"/>
    <property type="match status" value="1"/>
</dbReference>
<evidence type="ECO:0000256" key="1">
    <source>
        <dbReference type="ARBA" id="ARBA00007169"/>
    </source>
</evidence>
<dbReference type="Proteomes" id="UP000009881">
    <property type="component" value="Unassembled WGS sequence"/>
</dbReference>
<feature type="domain" description="Thioesterase" evidence="2">
    <location>
        <begin position="14"/>
        <end position="236"/>
    </location>
</feature>
<dbReference type="InterPro" id="IPR001031">
    <property type="entry name" value="Thioesterase"/>
</dbReference>
<protein>
    <submittedName>
        <fullName evidence="3">Putative thioesterase</fullName>
    </submittedName>
</protein>
<dbReference type="InterPro" id="IPR012223">
    <property type="entry name" value="TEII"/>
</dbReference>
<dbReference type="Gene3D" id="3.40.50.1820">
    <property type="entry name" value="alpha/beta hydrolase"/>
    <property type="match status" value="1"/>
</dbReference>
<comment type="similarity">
    <text evidence="1">Belongs to the thioesterase family.</text>
</comment>
<gene>
    <name evidence="3" type="ORF">C882_0272</name>
</gene>
<dbReference type="GO" id="GO:0008610">
    <property type="term" value="P:lipid biosynthetic process"/>
    <property type="evidence" value="ECO:0007669"/>
    <property type="project" value="TreeGrafter"/>
</dbReference>
<dbReference type="AlphaFoldDB" id="K9GX67"/>
<dbReference type="PANTHER" id="PTHR11487:SF0">
    <property type="entry name" value="S-ACYL FATTY ACID SYNTHASE THIOESTERASE, MEDIUM CHAIN"/>
    <property type="match status" value="1"/>
</dbReference>
<organism evidence="3 4">
    <name type="scientific">Caenispirillum salinarum AK4</name>
    <dbReference type="NCBI Taxonomy" id="1238182"/>
    <lineage>
        <taxon>Bacteria</taxon>
        <taxon>Pseudomonadati</taxon>
        <taxon>Pseudomonadota</taxon>
        <taxon>Alphaproteobacteria</taxon>
        <taxon>Rhodospirillales</taxon>
        <taxon>Novispirillaceae</taxon>
        <taxon>Caenispirillum</taxon>
    </lineage>
</organism>
<keyword evidence="4" id="KW-1185">Reference proteome</keyword>
<dbReference type="OrthoDB" id="8480037at2"/>
<evidence type="ECO:0000313" key="4">
    <source>
        <dbReference type="Proteomes" id="UP000009881"/>
    </source>
</evidence>
<dbReference type="SUPFAM" id="SSF53474">
    <property type="entry name" value="alpha/beta-Hydrolases"/>
    <property type="match status" value="1"/>
</dbReference>